<comment type="caution">
    <text evidence="1">The sequence shown here is derived from an EMBL/GenBank/DDBJ whole genome shotgun (WGS) entry which is preliminary data.</text>
</comment>
<evidence type="ECO:0000313" key="1">
    <source>
        <dbReference type="EMBL" id="MZJ39080.1"/>
    </source>
</evidence>
<dbReference type="RefSeq" id="WP_161160134.1">
    <property type="nucleotide sequence ID" value="NZ_WWSR01000004.1"/>
</dbReference>
<dbReference type="AlphaFoldDB" id="A0A6N9JHX5"/>
<name>A0A6N9JHX5_9ACTN</name>
<evidence type="ECO:0008006" key="3">
    <source>
        <dbReference type="Google" id="ProtNLM"/>
    </source>
</evidence>
<accession>A0A6N9JHX5</accession>
<organism evidence="1 2">
    <name type="scientific">Collinsella aerofaciens</name>
    <dbReference type="NCBI Taxonomy" id="74426"/>
    <lineage>
        <taxon>Bacteria</taxon>
        <taxon>Bacillati</taxon>
        <taxon>Actinomycetota</taxon>
        <taxon>Coriobacteriia</taxon>
        <taxon>Coriobacteriales</taxon>
        <taxon>Coriobacteriaceae</taxon>
        <taxon>Collinsella</taxon>
    </lineage>
</organism>
<dbReference type="Proteomes" id="UP000469380">
    <property type="component" value="Unassembled WGS sequence"/>
</dbReference>
<evidence type="ECO:0000313" key="2">
    <source>
        <dbReference type="Proteomes" id="UP000469380"/>
    </source>
</evidence>
<dbReference type="EMBL" id="WWSR01000004">
    <property type="protein sequence ID" value="MZJ39080.1"/>
    <property type="molecule type" value="Genomic_DNA"/>
</dbReference>
<protein>
    <recommendedName>
        <fullName evidence="3">Toxin</fullName>
    </recommendedName>
</protein>
<proteinExistence type="predicted"/>
<reference evidence="1 2" key="1">
    <citation type="journal article" date="2019" name="Nat. Med.">
        <title>A library of human gut bacterial isolates paired with longitudinal multiomics data enables mechanistic microbiome research.</title>
        <authorList>
            <person name="Poyet M."/>
            <person name="Groussin M."/>
            <person name="Gibbons S.M."/>
            <person name="Avila-Pacheco J."/>
            <person name="Jiang X."/>
            <person name="Kearney S.M."/>
            <person name="Perrotta A.R."/>
            <person name="Berdy B."/>
            <person name="Zhao S."/>
            <person name="Lieberman T.D."/>
            <person name="Swanson P.K."/>
            <person name="Smith M."/>
            <person name="Roesemann S."/>
            <person name="Alexander J.E."/>
            <person name="Rich S.A."/>
            <person name="Livny J."/>
            <person name="Vlamakis H."/>
            <person name="Clish C."/>
            <person name="Bullock K."/>
            <person name="Deik A."/>
            <person name="Scott J."/>
            <person name="Pierce K.A."/>
            <person name="Xavier R.J."/>
            <person name="Alm E.J."/>
        </authorList>
    </citation>
    <scope>NUCLEOTIDE SEQUENCE [LARGE SCALE GENOMIC DNA]</scope>
    <source>
        <strain evidence="1 2">BIOML-A20</strain>
    </source>
</reference>
<gene>
    <name evidence="1" type="ORF">GT464_03800</name>
</gene>
<sequence length="88" mass="10289">MDVEIHPNAKKHLTEKQVLSAWLAVTECIRRESKDEPPRWLAIGWLPDGQSVELVAVELIRGWLIIHALSPVQKKFWQEIERARQRGR</sequence>